<feature type="transmembrane region" description="Helical" evidence="1">
    <location>
        <begin position="6"/>
        <end position="24"/>
    </location>
</feature>
<protein>
    <submittedName>
        <fullName evidence="2">Uncharacterized protein</fullName>
    </submittedName>
</protein>
<keyword evidence="3" id="KW-1185">Reference proteome</keyword>
<keyword evidence="1" id="KW-0812">Transmembrane</keyword>
<accession>A0ABU5CB74</accession>
<keyword evidence="1" id="KW-1133">Transmembrane helix</keyword>
<evidence type="ECO:0000313" key="3">
    <source>
        <dbReference type="Proteomes" id="UP001281447"/>
    </source>
</evidence>
<name>A0ABU5CB74_9BACI</name>
<organism evidence="2 3">
    <name type="scientific">Tigheibacillus halophilus</name>
    <dbReference type="NCBI Taxonomy" id="361280"/>
    <lineage>
        <taxon>Bacteria</taxon>
        <taxon>Bacillati</taxon>
        <taxon>Bacillota</taxon>
        <taxon>Bacilli</taxon>
        <taxon>Bacillales</taxon>
        <taxon>Bacillaceae</taxon>
        <taxon>Tigheibacillus</taxon>
    </lineage>
</organism>
<proteinExistence type="predicted"/>
<sequence>MRLVGWLVLALVCVVMLLSFYGFVIGSGRKSRKWFSERFSLEMFYTLLIMYSIFIIGFGMIYFILSFQGIILVEDGSLDPVNMIGSLIHSFLFQWCDPDDYRLR</sequence>
<dbReference type="Proteomes" id="UP001281447">
    <property type="component" value="Unassembled WGS sequence"/>
</dbReference>
<gene>
    <name evidence="2" type="ORF">RWE15_17125</name>
</gene>
<evidence type="ECO:0000256" key="1">
    <source>
        <dbReference type="SAM" id="Phobius"/>
    </source>
</evidence>
<keyword evidence="1" id="KW-0472">Membrane</keyword>
<reference evidence="2 3" key="1">
    <citation type="submission" date="2023-10" db="EMBL/GenBank/DDBJ databases">
        <title>Virgibacillus halophilus 5B73C genome.</title>
        <authorList>
            <person name="Miliotis G."/>
            <person name="Sengupta P."/>
            <person name="Hameed A."/>
            <person name="Chuvochina M."/>
            <person name="Mcdonagh F."/>
            <person name="Simpson A.C."/>
            <person name="Singh N.K."/>
            <person name="Rekha P.D."/>
            <person name="Raman K."/>
            <person name="Hugenholtz P."/>
            <person name="Venkateswaran K."/>
        </authorList>
    </citation>
    <scope>NUCLEOTIDE SEQUENCE [LARGE SCALE GENOMIC DNA]</scope>
    <source>
        <strain evidence="2 3">5B73C</strain>
    </source>
</reference>
<dbReference type="EMBL" id="JAWDIP010000003">
    <property type="protein sequence ID" value="MDY0395814.1"/>
    <property type="molecule type" value="Genomic_DNA"/>
</dbReference>
<comment type="caution">
    <text evidence="2">The sequence shown here is derived from an EMBL/GenBank/DDBJ whole genome shotgun (WGS) entry which is preliminary data.</text>
</comment>
<feature type="transmembrane region" description="Helical" evidence="1">
    <location>
        <begin position="44"/>
        <end position="65"/>
    </location>
</feature>
<evidence type="ECO:0000313" key="2">
    <source>
        <dbReference type="EMBL" id="MDY0395814.1"/>
    </source>
</evidence>